<accession>W4RWQ5</accession>
<dbReference type="RefSeq" id="WP_035209995.1">
    <property type="nucleotide sequence ID" value="NZ_BAUW01000123.1"/>
</dbReference>
<protein>
    <submittedName>
        <fullName evidence="2">Uncharacterized protein</fullName>
    </submittedName>
</protein>
<comment type="caution">
    <text evidence="2">The sequence shown here is derived from an EMBL/GenBank/DDBJ whole genome shotgun (WGS) entry which is preliminary data.</text>
</comment>
<dbReference type="Proteomes" id="UP000018949">
    <property type="component" value="Unassembled WGS sequence"/>
</dbReference>
<reference evidence="2 3" key="1">
    <citation type="submission" date="2013-12" db="EMBL/GenBank/DDBJ databases">
        <title>NBRP : Genome information of microbial organism related human and environment.</title>
        <authorList>
            <person name="Hattori M."/>
            <person name="Oshima K."/>
            <person name="Inaba H."/>
            <person name="Suda W."/>
            <person name="Sakamoto M."/>
            <person name="Iino T."/>
            <person name="Kitahara M."/>
            <person name="Oshida Y."/>
            <person name="Iida T."/>
            <person name="Kudo T."/>
            <person name="Itoh T."/>
            <person name="Ahmed I."/>
            <person name="Ohkuma M."/>
        </authorList>
    </citation>
    <scope>NUCLEOTIDE SEQUENCE [LARGE SCALE GENOMIC DNA]</scope>
    <source>
        <strain evidence="2 3">JCM 21738</strain>
    </source>
</reference>
<dbReference type="EMBL" id="BAUW01000123">
    <property type="protein sequence ID" value="GAE48074.1"/>
    <property type="molecule type" value="Genomic_DNA"/>
</dbReference>
<evidence type="ECO:0000313" key="3">
    <source>
        <dbReference type="Proteomes" id="UP000018949"/>
    </source>
</evidence>
<dbReference type="AlphaFoldDB" id="W4RWQ5"/>
<sequence>MRNTRMKYYVGMFAAIVITALILLWYYRIPLSADDVLKGMDSVDKINFGDYRDERYDHVYNIDIEDDETINKIMGEFSKSQYTRVPYKSIINDGRYLSMVIIHKGTKQIYRVGINDQGYLNIEDDATYKSLKIIRLFLMNLKNFWSLGTPHFMKTIKEIS</sequence>
<feature type="transmembrane region" description="Helical" evidence="1">
    <location>
        <begin position="7"/>
        <end position="27"/>
    </location>
</feature>
<evidence type="ECO:0000313" key="2">
    <source>
        <dbReference type="EMBL" id="GAE48074.1"/>
    </source>
</evidence>
<keyword evidence="1" id="KW-0812">Transmembrane</keyword>
<name>W4RWQ5_9BACI</name>
<evidence type="ECO:0000256" key="1">
    <source>
        <dbReference type="SAM" id="Phobius"/>
    </source>
</evidence>
<dbReference type="eggNOG" id="ENOG5030DZC">
    <property type="taxonomic scope" value="Bacteria"/>
</dbReference>
<organism evidence="2 3">
    <name type="scientific">Mesobacillus boroniphilus JCM 21738</name>
    <dbReference type="NCBI Taxonomy" id="1294265"/>
    <lineage>
        <taxon>Bacteria</taxon>
        <taxon>Bacillati</taxon>
        <taxon>Bacillota</taxon>
        <taxon>Bacilli</taxon>
        <taxon>Bacillales</taxon>
        <taxon>Bacillaceae</taxon>
        <taxon>Mesobacillus</taxon>
    </lineage>
</organism>
<keyword evidence="1" id="KW-1133">Transmembrane helix</keyword>
<keyword evidence="3" id="KW-1185">Reference proteome</keyword>
<keyword evidence="1" id="KW-0472">Membrane</keyword>
<gene>
    <name evidence="2" type="ORF">JCM21738_5151</name>
</gene>
<proteinExistence type="predicted"/>